<evidence type="ECO:0000313" key="2">
    <source>
        <dbReference type="Proteomes" id="UP000018217"/>
    </source>
</evidence>
<name>V5ZC78_9GAMM</name>
<keyword evidence="2" id="KW-1185">Reference proteome</keyword>
<organism evidence="1 2">
    <name type="scientific">Erwinia piriflorinigrans CFBP 5888</name>
    <dbReference type="NCBI Taxonomy" id="1161919"/>
    <lineage>
        <taxon>Bacteria</taxon>
        <taxon>Pseudomonadati</taxon>
        <taxon>Pseudomonadota</taxon>
        <taxon>Gammaproteobacteria</taxon>
        <taxon>Enterobacterales</taxon>
        <taxon>Erwiniaceae</taxon>
        <taxon>Erwinia</taxon>
    </lineage>
</organism>
<comment type="caution">
    <text evidence="1">The sequence shown here is derived from an EMBL/GenBank/DDBJ whole genome shotgun (WGS) entry which is preliminary data.</text>
</comment>
<proteinExistence type="predicted"/>
<dbReference type="STRING" id="1161919.EPIR_3158"/>
<accession>V5ZC78</accession>
<protein>
    <submittedName>
        <fullName evidence="1">Uncharacterized protein</fullName>
    </submittedName>
</protein>
<dbReference type="Proteomes" id="UP000018217">
    <property type="component" value="Unassembled WGS sequence"/>
</dbReference>
<evidence type="ECO:0000313" key="1">
    <source>
        <dbReference type="EMBL" id="CCG88521.1"/>
    </source>
</evidence>
<dbReference type="AlphaFoldDB" id="V5ZC78"/>
<reference evidence="1 2" key="1">
    <citation type="journal article" date="2013" name="Syst. Appl. Microbiol.">
        <title>Phylogenetic position and virulence apparatus of the pear flower necrosis pathogen Erwinia piriflorinigrans CFBP 5888T as assessed by comparative genomics.</title>
        <authorList>
            <person name="Smits T.H."/>
            <person name="Rezzonico F."/>
            <person name="Lopez M.M."/>
            <person name="Blom J."/>
            <person name="Goesmann A."/>
            <person name="Frey J.E."/>
            <person name="Duffy B."/>
        </authorList>
    </citation>
    <scope>NUCLEOTIDE SEQUENCE [LARGE SCALE GENOMIC DNA]</scope>
    <source>
        <strain evidence="2">CFBP5888</strain>
    </source>
</reference>
<dbReference type="EMBL" id="CAHS01000021">
    <property type="protein sequence ID" value="CCG88521.1"/>
    <property type="molecule type" value="Genomic_DNA"/>
</dbReference>
<gene>
    <name evidence="1" type="ORF">EPIR_3158</name>
</gene>
<dbReference type="PROSITE" id="PS51257">
    <property type="entry name" value="PROKAR_LIPOPROTEIN"/>
    <property type="match status" value="1"/>
</dbReference>
<sequence>MLAQRNSSQSISAVSCFACGETLTNCSFRHYIKLPSSFN</sequence>